<comment type="caution">
    <text evidence="2">The sequence shown here is derived from an EMBL/GenBank/DDBJ whole genome shotgun (WGS) entry which is preliminary data.</text>
</comment>
<proteinExistence type="predicted"/>
<feature type="region of interest" description="Disordered" evidence="1">
    <location>
        <begin position="191"/>
        <end position="211"/>
    </location>
</feature>
<protein>
    <recommendedName>
        <fullName evidence="4">Phosphodiesterase</fullName>
    </recommendedName>
</protein>
<sequence>MSGTTARVGGNVLAGLVSAVRLVRRPRPLHPHGVALSGTLTPVAGRAASGLAWLDGLDAPLAVDARFSRGGGLPPALPDVLGLALRIPDGGGTTVDLLLATTGLSPLGRFLLAPRRALSGARLTTLMPYRGSAGPVLVGVLVDADPPLPAGAADLGRALATRPAGMRLVHATPRGRWHVAARIELGHDASGPLDTATRADPVLAAPPGDTTYPWTRRLRAPGYRAARRGRPVASQHAAQDPDA</sequence>
<dbReference type="AlphaFoldDB" id="A0A154V4K5"/>
<evidence type="ECO:0008006" key="4">
    <source>
        <dbReference type="Google" id="ProtNLM"/>
    </source>
</evidence>
<accession>A0A154V4K5</accession>
<evidence type="ECO:0000256" key="1">
    <source>
        <dbReference type="SAM" id="MobiDB-lite"/>
    </source>
</evidence>
<dbReference type="RefSeq" id="WP_063070615.1">
    <property type="nucleotide sequence ID" value="NZ_LQXA01000013.1"/>
</dbReference>
<dbReference type="SUPFAM" id="SSF56634">
    <property type="entry name" value="Heme-dependent catalase-like"/>
    <property type="match status" value="1"/>
</dbReference>
<evidence type="ECO:0000313" key="3">
    <source>
        <dbReference type="Proteomes" id="UP000076218"/>
    </source>
</evidence>
<evidence type="ECO:0000313" key="2">
    <source>
        <dbReference type="EMBL" id="KZC96094.1"/>
    </source>
</evidence>
<gene>
    <name evidence="2" type="ORF">AWH51_04735</name>
</gene>
<dbReference type="Proteomes" id="UP000076218">
    <property type="component" value="Unassembled WGS sequence"/>
</dbReference>
<organism evidence="2 3">
    <name type="scientific">Clavibacter tessellarius</name>
    <dbReference type="NCBI Taxonomy" id="31965"/>
    <lineage>
        <taxon>Bacteria</taxon>
        <taxon>Bacillati</taxon>
        <taxon>Actinomycetota</taxon>
        <taxon>Actinomycetes</taxon>
        <taxon>Micrococcales</taxon>
        <taxon>Microbacteriaceae</taxon>
        <taxon>Clavibacter</taxon>
    </lineage>
</organism>
<dbReference type="STRING" id="31965.AWH51_04735"/>
<reference evidence="2 3" key="1">
    <citation type="submission" date="2016-01" db="EMBL/GenBank/DDBJ databases">
        <title>Draft genome sequence of Clavibacter michiganensis subsp. tessellarius DOAB 609.</title>
        <authorList>
            <person name="Tambong J.T."/>
        </authorList>
    </citation>
    <scope>NUCLEOTIDE SEQUENCE [LARGE SCALE GENOMIC DNA]</scope>
    <source>
        <strain evidence="2 3">DOAB 609</strain>
    </source>
</reference>
<dbReference type="GO" id="GO:0020037">
    <property type="term" value="F:heme binding"/>
    <property type="evidence" value="ECO:0007669"/>
    <property type="project" value="InterPro"/>
</dbReference>
<feature type="region of interest" description="Disordered" evidence="1">
    <location>
        <begin position="223"/>
        <end position="243"/>
    </location>
</feature>
<dbReference type="InterPro" id="IPR020835">
    <property type="entry name" value="Catalase_sf"/>
</dbReference>
<dbReference type="OrthoDB" id="3368165at2"/>
<name>A0A154V4K5_9MICO</name>
<dbReference type="EMBL" id="LQXA01000013">
    <property type="protein sequence ID" value="KZC96094.1"/>
    <property type="molecule type" value="Genomic_DNA"/>
</dbReference>